<name>A0A5C4R6E4_9RHOB</name>
<organism evidence="1 2">
    <name type="scientific">Paracoccus haeundaensis</name>
    <dbReference type="NCBI Taxonomy" id="225362"/>
    <lineage>
        <taxon>Bacteria</taxon>
        <taxon>Pseudomonadati</taxon>
        <taxon>Pseudomonadota</taxon>
        <taxon>Alphaproteobacteria</taxon>
        <taxon>Rhodobacterales</taxon>
        <taxon>Paracoccaceae</taxon>
        <taxon>Paracoccus</taxon>
    </lineage>
</organism>
<evidence type="ECO:0000313" key="2">
    <source>
        <dbReference type="Proteomes" id="UP000304880"/>
    </source>
</evidence>
<dbReference type="EMBL" id="VDDC01000017">
    <property type="protein sequence ID" value="TNH39277.1"/>
    <property type="molecule type" value="Genomic_DNA"/>
</dbReference>
<comment type="caution">
    <text evidence="1">The sequence shown here is derived from an EMBL/GenBank/DDBJ whole genome shotgun (WGS) entry which is preliminary data.</text>
</comment>
<keyword evidence="2" id="KW-1185">Reference proteome</keyword>
<proteinExistence type="predicted"/>
<dbReference type="Proteomes" id="UP000304880">
    <property type="component" value="Unassembled WGS sequence"/>
</dbReference>
<gene>
    <name evidence="1" type="ORF">FHD67_11225</name>
</gene>
<dbReference type="AlphaFoldDB" id="A0A5C4R6E4"/>
<evidence type="ECO:0000313" key="1">
    <source>
        <dbReference type="EMBL" id="TNH39277.1"/>
    </source>
</evidence>
<protein>
    <submittedName>
        <fullName evidence="1">Uncharacterized protein</fullName>
    </submittedName>
</protein>
<dbReference type="RefSeq" id="WP_139598751.1">
    <property type="nucleotide sequence ID" value="NZ_VDDC01000017.1"/>
</dbReference>
<sequence length="215" mass="23964">MRGYLQSGANPHPQSGVEVRSFTDERIEALHRQSREAETIQAIARLRLVHAPFVKNVILLGNLPVEMPVDQFVRFDELMPDRLEIELIRKGNVPLSAAGLLRMRPDLATNAPQAKKMLQRSRVKDPSRLRALPILSQTGLLVIEFKATNAGRTATHQHLFILLNQQAERLPAASSINLSAGHIPFADWVAYLENGDPEIPGSGWSGVHQPRLLWA</sequence>
<reference evidence="1 2" key="1">
    <citation type="submission" date="2019-06" db="EMBL/GenBank/DDBJ databases">
        <authorList>
            <person name="Li J."/>
        </authorList>
    </citation>
    <scope>NUCLEOTIDE SEQUENCE [LARGE SCALE GENOMIC DNA]</scope>
    <source>
        <strain evidence="1 2">CGMCC 1.8012</strain>
    </source>
</reference>
<accession>A0A5C4R6E4</accession>